<dbReference type="AlphaFoldDB" id="A0A6J4P5I0"/>
<reference evidence="5" key="1">
    <citation type="submission" date="2020-02" db="EMBL/GenBank/DDBJ databases">
        <authorList>
            <person name="Meier V. D."/>
        </authorList>
    </citation>
    <scope>NUCLEOTIDE SEQUENCE</scope>
    <source>
        <strain evidence="5">AVDCRST_MAG74</strain>
    </source>
</reference>
<dbReference type="SUPFAM" id="SSF69318">
    <property type="entry name" value="Integrin alpha N-terminal domain"/>
    <property type="match status" value="2"/>
</dbReference>
<sequence length="708" mass="73701">MHNLASKKIGLILAATVFLAATFSLFPLEDLIEGGQVRARSAESRKTDASTYTQQARLTQSEGSHDDRFGTSIAINGNTAVVGAVFDDVGTNNDQGSAYVFVRSGNGWTFQSKLVATDGAPGDRFGWRVAISGDTIVVGANGDDSARGSAYVFVRNGSAWSQQAKLTASDGAAPDQFGWGLGLSGDTVVVGAPGDTINGVIRGSAYVFVRSGGSWSEQQKLTSPDGGFNDRFGISAGIDGETAVVGALLADVGSNTNQGAAYVFARSGTVWTQQQKLAATDGAANDQLGNSVAVSGNSIIAGAFAAGIGSNTDRGAAYIFTRDGSNWSQQGKLVANDSPNEIFFATSVAISGNLAVIGSPFTSISGNVNRGSAYVFARTGTNWTQQLKILADDGSNGDFFGGTVAIEGSTVAAGAAEDEVGSNIDQGSAYIFSVSLDAQARTQFDFDGDGRADLSVFRPSSGAWYSLLSSNNAFSAANFGQNGDLIAPADFDGDGRTDISVFREGFWYRLNSSTNQFFGLQFGSAGDIPVPADYDGDGRADIAVFRPSNGTWYLLQSTLGFTAIAFGQAGDKPVAADYDGDGKTDVAVFRAGTWYLQRSQLGFAGIAFGESTDKPVAGDYDGDGKVDVAVFRPSNGVWYLLRSQLGFTAIQFGLGTDSPVPADYDGDGKTDVAVFRDGVWYLNRSTAGFTGVAFGTATDKPVPNAFIP</sequence>
<dbReference type="PANTHER" id="PTHR36220">
    <property type="entry name" value="UNNAMED PRODUCT"/>
    <property type="match status" value="1"/>
</dbReference>
<evidence type="ECO:0000256" key="3">
    <source>
        <dbReference type="ARBA" id="ARBA00023180"/>
    </source>
</evidence>
<feature type="compositionally biased region" description="Polar residues" evidence="4">
    <location>
        <begin position="49"/>
        <end position="62"/>
    </location>
</feature>
<gene>
    <name evidence="5" type="ORF">AVDCRST_MAG74-1722</name>
</gene>
<dbReference type="PANTHER" id="PTHR36220:SF1">
    <property type="entry name" value="GAMMA TUBULIN COMPLEX COMPONENT C-TERMINAL DOMAIN-CONTAINING PROTEIN"/>
    <property type="match status" value="1"/>
</dbReference>
<evidence type="ECO:0000256" key="2">
    <source>
        <dbReference type="ARBA" id="ARBA00022737"/>
    </source>
</evidence>
<accession>A0A6J4P5I0</accession>
<dbReference type="SMART" id="SM00191">
    <property type="entry name" value="Int_alpha"/>
    <property type="match status" value="6"/>
</dbReference>
<dbReference type="EMBL" id="CADCUR010000150">
    <property type="protein sequence ID" value="CAA9403347.1"/>
    <property type="molecule type" value="Genomic_DNA"/>
</dbReference>
<organism evidence="5">
    <name type="scientific">uncultured Pyrinomonadaceae bacterium</name>
    <dbReference type="NCBI Taxonomy" id="2283094"/>
    <lineage>
        <taxon>Bacteria</taxon>
        <taxon>Pseudomonadati</taxon>
        <taxon>Acidobacteriota</taxon>
        <taxon>Blastocatellia</taxon>
        <taxon>Blastocatellales</taxon>
        <taxon>Pyrinomonadaceae</taxon>
        <taxon>environmental samples</taxon>
    </lineage>
</organism>
<protein>
    <submittedName>
        <fullName evidence="5">Multicopper oxidase</fullName>
    </submittedName>
</protein>
<dbReference type="InterPro" id="IPR028994">
    <property type="entry name" value="Integrin_alpha_N"/>
</dbReference>
<dbReference type="InterPro" id="IPR013519">
    <property type="entry name" value="Int_alpha_beta-p"/>
</dbReference>
<keyword evidence="3" id="KW-0325">Glycoprotein</keyword>
<keyword evidence="1" id="KW-0732">Signal</keyword>
<proteinExistence type="predicted"/>
<dbReference type="Pfam" id="PF13517">
    <property type="entry name" value="FG-GAP_3"/>
    <property type="match status" value="3"/>
</dbReference>
<name>A0A6J4P5I0_9BACT</name>
<dbReference type="Pfam" id="PF14312">
    <property type="entry name" value="FG-GAP_2"/>
    <property type="match status" value="7"/>
</dbReference>
<evidence type="ECO:0000256" key="1">
    <source>
        <dbReference type="ARBA" id="ARBA00022729"/>
    </source>
</evidence>
<dbReference type="InterPro" id="IPR013517">
    <property type="entry name" value="FG-GAP"/>
</dbReference>
<evidence type="ECO:0000256" key="4">
    <source>
        <dbReference type="SAM" id="MobiDB-lite"/>
    </source>
</evidence>
<dbReference type="Gene3D" id="2.130.10.130">
    <property type="entry name" value="Integrin alpha, N-terminal"/>
    <property type="match status" value="3"/>
</dbReference>
<feature type="region of interest" description="Disordered" evidence="4">
    <location>
        <begin position="39"/>
        <end position="65"/>
    </location>
</feature>
<evidence type="ECO:0000313" key="5">
    <source>
        <dbReference type="EMBL" id="CAA9403347.1"/>
    </source>
</evidence>
<keyword evidence="2" id="KW-0677">Repeat</keyword>